<dbReference type="InterPro" id="IPR016024">
    <property type="entry name" value="ARM-type_fold"/>
</dbReference>
<reference evidence="6 7" key="1">
    <citation type="journal article" date="2016" name="Proc. Natl. Acad. Sci. U.S.A.">
        <title>Lipid metabolic changes in an early divergent fungus govern the establishment of a mutualistic symbiosis with endobacteria.</title>
        <authorList>
            <person name="Lastovetsky O.A."/>
            <person name="Gaspar M.L."/>
            <person name="Mondo S.J."/>
            <person name="LaButti K.M."/>
            <person name="Sandor L."/>
            <person name="Grigoriev I.V."/>
            <person name="Henry S.A."/>
            <person name="Pawlowska T.E."/>
        </authorList>
    </citation>
    <scope>NUCLEOTIDE SEQUENCE [LARGE SCALE GENOMIC DNA]</scope>
    <source>
        <strain evidence="6 7">ATCC 11559</strain>
    </source>
</reference>
<dbReference type="GO" id="GO:0042273">
    <property type="term" value="P:ribosomal large subunit biogenesis"/>
    <property type="evidence" value="ECO:0007669"/>
    <property type="project" value="TreeGrafter"/>
</dbReference>
<organism evidence="6 7">
    <name type="scientific">Rhizopus microsporus</name>
    <dbReference type="NCBI Taxonomy" id="58291"/>
    <lineage>
        <taxon>Eukaryota</taxon>
        <taxon>Fungi</taxon>
        <taxon>Fungi incertae sedis</taxon>
        <taxon>Mucoromycota</taxon>
        <taxon>Mucoromycotina</taxon>
        <taxon>Mucoromycetes</taxon>
        <taxon>Mucorales</taxon>
        <taxon>Mucorineae</taxon>
        <taxon>Rhizopodaceae</taxon>
        <taxon>Rhizopus</taxon>
    </lineage>
</organism>
<dbReference type="SUPFAM" id="SSF48371">
    <property type="entry name" value="ARM repeat"/>
    <property type="match status" value="1"/>
</dbReference>
<evidence type="ECO:0000256" key="2">
    <source>
        <dbReference type="PROSITE-ProRule" id="PRU00103"/>
    </source>
</evidence>
<dbReference type="InterPro" id="IPR000225">
    <property type="entry name" value="Armadillo"/>
</dbReference>
<feature type="compositionally biased region" description="Acidic residues" evidence="4">
    <location>
        <begin position="379"/>
        <end position="401"/>
    </location>
</feature>
<evidence type="ECO:0000259" key="5">
    <source>
        <dbReference type="Pfam" id="PF25567"/>
    </source>
</evidence>
<dbReference type="GO" id="GO:0051082">
    <property type="term" value="F:unfolded protein binding"/>
    <property type="evidence" value="ECO:0007669"/>
    <property type="project" value="TreeGrafter"/>
</dbReference>
<dbReference type="Gene3D" id="1.25.10.10">
    <property type="entry name" value="Leucine-rich Repeat Variant"/>
    <property type="match status" value="1"/>
</dbReference>
<feature type="repeat" description="HEAT" evidence="2">
    <location>
        <begin position="83"/>
        <end position="112"/>
    </location>
</feature>
<feature type="compositionally biased region" description="Basic residues" evidence="4">
    <location>
        <begin position="1"/>
        <end position="15"/>
    </location>
</feature>
<dbReference type="InterPro" id="IPR057990">
    <property type="entry name" value="TPR_SYO1"/>
</dbReference>
<feature type="region of interest" description="Disordered" evidence="4">
    <location>
        <begin position="379"/>
        <end position="407"/>
    </location>
</feature>
<evidence type="ECO:0000313" key="6">
    <source>
        <dbReference type="EMBL" id="ORE14612.1"/>
    </source>
</evidence>
<dbReference type="PANTHER" id="PTHR13347">
    <property type="entry name" value="HEAT REPEAT-CONTAINING PROTEIN 3"/>
    <property type="match status" value="1"/>
</dbReference>
<dbReference type="PROSITE" id="PS50176">
    <property type="entry name" value="ARM_REPEAT"/>
    <property type="match status" value="1"/>
</dbReference>
<dbReference type="PROSITE" id="PS50077">
    <property type="entry name" value="HEAT_REPEAT"/>
    <property type="match status" value="1"/>
</dbReference>
<dbReference type="Proteomes" id="UP000242381">
    <property type="component" value="Unassembled WGS sequence"/>
</dbReference>
<dbReference type="InterPro" id="IPR021133">
    <property type="entry name" value="HEAT_type_2"/>
</dbReference>
<name>A0A1X0RRB7_RHIZD</name>
<dbReference type="InterPro" id="IPR052616">
    <property type="entry name" value="SYO1-like"/>
</dbReference>
<evidence type="ECO:0000256" key="3">
    <source>
        <dbReference type="PROSITE-ProRule" id="PRU00259"/>
    </source>
</evidence>
<dbReference type="OMA" id="ADMDMVT"/>
<dbReference type="InterPro" id="IPR011989">
    <property type="entry name" value="ARM-like"/>
</dbReference>
<proteinExistence type="inferred from homology"/>
<accession>A0A1X0RRB7</accession>
<dbReference type="EMBL" id="KV921462">
    <property type="protein sequence ID" value="ORE14612.1"/>
    <property type="molecule type" value="Genomic_DNA"/>
</dbReference>
<feature type="domain" description="SYO1-like TPR repeats" evidence="5">
    <location>
        <begin position="440"/>
        <end position="669"/>
    </location>
</feature>
<dbReference type="GO" id="GO:0006606">
    <property type="term" value="P:protein import into nucleus"/>
    <property type="evidence" value="ECO:0007669"/>
    <property type="project" value="TreeGrafter"/>
</dbReference>
<feature type="repeat" description="ARM" evidence="3">
    <location>
        <begin position="82"/>
        <end position="110"/>
    </location>
</feature>
<gene>
    <name evidence="6" type="ORF">BCV71DRAFT_204558</name>
</gene>
<dbReference type="CDD" id="cd13394">
    <property type="entry name" value="Syo1_like"/>
    <property type="match status" value="1"/>
</dbReference>
<evidence type="ECO:0000256" key="4">
    <source>
        <dbReference type="SAM" id="MobiDB-lite"/>
    </source>
</evidence>
<sequence>MAKQRQKRKSSKRRLNPLERKRIEAGMKEATSKITALSPDQVAPVVSKLTCDDATERAWAAACVSNLVISDASTRKVLLSKGIVPLLIERLGDDQQEVRDEALGALRNLASVDHTVANEYYNRNIIQPLSTLLPQISQTIDDIIKGTPIQDDQDADRRRSIWDVAENFIYVVWSICEASDKYITAVNRMNIVTFLSSFLASSVHCPTRVVIAAGQCLNTLTDDNKDIYIEFQNHPEYTTTLLNLINNDSSNTLVQVLACAILLNVREVVNISSTWDEDNDTLGELNKVIVPVLTKALHYDTQEAANKVIEAVQSGKVRKDNDAIDVITPKPKQPLTSEEVYVQHVEDQLSIVQLALELLADICVQDDSEEDGYQDMDEVMEGQEEDDEQDEQDEQDDEQAQEDPVTIEEVRSNPVLRAYMTEVFPQLIRLSGATPISYEQASLVPHITHGFILTHQRALECLNNFLLAMNEIPSKYWFKEHRSDAVQLWRWLFNMANEISTYKPNDWLNLVEIIVGCLWALGRGLGQDIPLDRTDVDSLVGTFESMPPDSSMRVRIVGCLGPIAMRQGDIEMNKTIGLFIMKLIQSKRKEPSVVVEALNFMFDVYSDCAFDYDLPVFIECGFLNGLKQVLPSVRSMVKSIDKRKNFDLRLRGDEALDNLIAFIKYKKSERS</sequence>
<evidence type="ECO:0000313" key="7">
    <source>
        <dbReference type="Proteomes" id="UP000242381"/>
    </source>
</evidence>
<dbReference type="AlphaFoldDB" id="A0A1X0RRB7"/>
<dbReference type="VEuPathDB" id="FungiDB:BCV72DRAFT_259308"/>
<dbReference type="Pfam" id="PF25567">
    <property type="entry name" value="TPR_SYO1"/>
    <property type="match status" value="1"/>
</dbReference>
<dbReference type="PANTHER" id="PTHR13347:SF1">
    <property type="entry name" value="HEAT REPEAT-CONTAINING PROTEIN 3"/>
    <property type="match status" value="1"/>
</dbReference>
<protein>
    <submittedName>
        <fullName evidence="6">ARM repeat-containing protein</fullName>
    </submittedName>
</protein>
<feature type="region of interest" description="Disordered" evidence="4">
    <location>
        <begin position="1"/>
        <end position="21"/>
    </location>
</feature>
<dbReference type="Pfam" id="PF00514">
    <property type="entry name" value="Arm"/>
    <property type="match status" value="1"/>
</dbReference>
<evidence type="ECO:0000256" key="1">
    <source>
        <dbReference type="ARBA" id="ARBA00049983"/>
    </source>
</evidence>
<comment type="similarity">
    <text evidence="1">Belongs to the nuclear import and ribosome assembly adapter family.</text>
</comment>
<dbReference type="SMART" id="SM00185">
    <property type="entry name" value="ARM"/>
    <property type="match status" value="2"/>
</dbReference>